<proteinExistence type="predicted"/>
<dbReference type="EMBL" id="JASNGB010000189">
    <property type="protein sequence ID" value="MDL2345372.1"/>
    <property type="molecule type" value="Genomic_DNA"/>
</dbReference>
<dbReference type="Pfam" id="PF10881">
    <property type="entry name" value="DUF2726"/>
    <property type="match status" value="1"/>
</dbReference>
<organism evidence="2 3">
    <name type="scientific">Deinococcus rhizophilus</name>
    <dbReference type="NCBI Taxonomy" id="3049544"/>
    <lineage>
        <taxon>Bacteria</taxon>
        <taxon>Thermotogati</taxon>
        <taxon>Deinococcota</taxon>
        <taxon>Deinococci</taxon>
        <taxon>Deinococcales</taxon>
        <taxon>Deinococcaceae</taxon>
        <taxon>Deinococcus</taxon>
    </lineage>
</organism>
<protein>
    <submittedName>
        <fullName evidence="2">DUF2726 domain-containing protein</fullName>
    </submittedName>
</protein>
<dbReference type="Proteomes" id="UP001302059">
    <property type="component" value="Unassembled WGS sequence"/>
</dbReference>
<gene>
    <name evidence="2" type="ORF">QOL99_14615</name>
</gene>
<dbReference type="RefSeq" id="WP_285524896.1">
    <property type="nucleotide sequence ID" value="NZ_JASNGB010000189.1"/>
</dbReference>
<evidence type="ECO:0000259" key="1">
    <source>
        <dbReference type="Pfam" id="PF10881"/>
    </source>
</evidence>
<keyword evidence="3" id="KW-1185">Reference proteome</keyword>
<evidence type="ECO:0000313" key="2">
    <source>
        <dbReference type="EMBL" id="MDL2345372.1"/>
    </source>
</evidence>
<name>A0ABT7JJY3_9DEIO</name>
<evidence type="ECO:0000313" key="3">
    <source>
        <dbReference type="Proteomes" id="UP001302059"/>
    </source>
</evidence>
<feature type="domain" description="DUF2726" evidence="1">
    <location>
        <begin position="41"/>
        <end position="160"/>
    </location>
</feature>
<sequence>MAPLGCLASLFGLRENPTPHARPGTSQPGTVPGRLPLEVKRYFFSRDEHAFFAALEEALSGTSYRVFPNVRLNDLFKITAQEGRQATYARLRDKHVDFLIVDGAAAYRPVLAIELDGASHGSEKQQHRDAVKDVAFRSAGLRLMRLPSRSYSAGELRERLRGELSAPSPR</sequence>
<accession>A0ABT7JJY3</accession>
<reference evidence="2 3" key="1">
    <citation type="submission" date="2023-05" db="EMBL/GenBank/DDBJ databases">
        <authorList>
            <person name="Gao F."/>
        </authorList>
    </citation>
    <scope>NUCLEOTIDE SEQUENCE [LARGE SCALE GENOMIC DNA]</scope>
    <source>
        <strain evidence="2 3">MIMF12</strain>
    </source>
</reference>
<dbReference type="InterPro" id="IPR024402">
    <property type="entry name" value="DUF2726"/>
</dbReference>
<dbReference type="Gene3D" id="3.40.960.10">
    <property type="entry name" value="VSR Endonuclease"/>
    <property type="match status" value="1"/>
</dbReference>
<comment type="caution">
    <text evidence="2">The sequence shown here is derived from an EMBL/GenBank/DDBJ whole genome shotgun (WGS) entry which is preliminary data.</text>
</comment>